<keyword evidence="1" id="KW-0732">Signal</keyword>
<evidence type="ECO:0000259" key="3">
    <source>
        <dbReference type="Pfam" id="PF01551"/>
    </source>
</evidence>
<evidence type="ECO:0000256" key="1">
    <source>
        <dbReference type="ARBA" id="ARBA00022729"/>
    </source>
</evidence>
<gene>
    <name evidence="4" type="ordered locus">Snas_2464</name>
</gene>
<evidence type="ECO:0000313" key="5">
    <source>
        <dbReference type="Proteomes" id="UP000000844"/>
    </source>
</evidence>
<dbReference type="STRING" id="446470.Snas_2464"/>
<dbReference type="Proteomes" id="UP000000844">
    <property type="component" value="Chromosome"/>
</dbReference>
<dbReference type="AlphaFoldDB" id="D3Q4W7"/>
<organism evidence="4 5">
    <name type="scientific">Stackebrandtia nassauensis (strain DSM 44728 / CIP 108903 / NRRL B-16338 / NBRC 102104 / LLR-40K-21)</name>
    <dbReference type="NCBI Taxonomy" id="446470"/>
    <lineage>
        <taxon>Bacteria</taxon>
        <taxon>Bacillati</taxon>
        <taxon>Actinomycetota</taxon>
        <taxon>Actinomycetes</taxon>
        <taxon>Glycomycetales</taxon>
        <taxon>Glycomycetaceae</taxon>
        <taxon>Stackebrandtia</taxon>
    </lineage>
</organism>
<proteinExistence type="predicted"/>
<dbReference type="Pfam" id="PF01551">
    <property type="entry name" value="Peptidase_M23"/>
    <property type="match status" value="1"/>
</dbReference>
<dbReference type="PANTHER" id="PTHR21666:SF289">
    <property type="entry name" value="L-ALA--D-GLU ENDOPEPTIDASE"/>
    <property type="match status" value="1"/>
</dbReference>
<dbReference type="HOGENOM" id="CLU_029425_12_3_11"/>
<dbReference type="CDD" id="cd12797">
    <property type="entry name" value="M23_peptidase"/>
    <property type="match status" value="1"/>
</dbReference>
<dbReference type="InterPro" id="IPR016047">
    <property type="entry name" value="M23ase_b-sheet_dom"/>
</dbReference>
<feature type="compositionally biased region" description="Basic and acidic residues" evidence="2">
    <location>
        <begin position="84"/>
        <end position="99"/>
    </location>
</feature>
<keyword evidence="5" id="KW-1185">Reference proteome</keyword>
<protein>
    <submittedName>
        <fullName evidence="4">Peptidase M23</fullName>
    </submittedName>
</protein>
<evidence type="ECO:0000313" key="4">
    <source>
        <dbReference type="EMBL" id="ADD42147.1"/>
    </source>
</evidence>
<dbReference type="EMBL" id="CP001778">
    <property type="protein sequence ID" value="ADD42147.1"/>
    <property type="molecule type" value="Genomic_DNA"/>
</dbReference>
<dbReference type="KEGG" id="sna:Snas_2464"/>
<dbReference type="OrthoDB" id="1099523at2"/>
<feature type="region of interest" description="Disordered" evidence="2">
    <location>
        <begin position="41"/>
        <end position="120"/>
    </location>
</feature>
<dbReference type="InterPro" id="IPR011055">
    <property type="entry name" value="Dup_hybrid_motif"/>
</dbReference>
<accession>D3Q4W7</accession>
<reference evidence="4 5" key="1">
    <citation type="journal article" date="2009" name="Stand. Genomic Sci.">
        <title>Complete genome sequence of Stackebrandtia nassauensis type strain (LLR-40K-21).</title>
        <authorList>
            <person name="Munk C."/>
            <person name="Lapidus A."/>
            <person name="Copeland A."/>
            <person name="Jando M."/>
            <person name="Mayilraj S."/>
            <person name="Glavina Del Rio T."/>
            <person name="Nolan M."/>
            <person name="Chen F."/>
            <person name="Lucas S."/>
            <person name="Tice H."/>
            <person name="Cheng J.F."/>
            <person name="Han C."/>
            <person name="Detter J.C."/>
            <person name="Bruce D."/>
            <person name="Goodwin L."/>
            <person name="Chain P."/>
            <person name="Pitluck S."/>
            <person name="Goker M."/>
            <person name="Ovchinikova G."/>
            <person name="Pati A."/>
            <person name="Ivanova N."/>
            <person name="Mavromatis K."/>
            <person name="Chen A."/>
            <person name="Palaniappan K."/>
            <person name="Land M."/>
            <person name="Hauser L."/>
            <person name="Chang Y.J."/>
            <person name="Jeffries C.D."/>
            <person name="Bristow J."/>
            <person name="Eisen J.A."/>
            <person name="Markowitz V."/>
            <person name="Hugenholtz P."/>
            <person name="Kyrpides N.C."/>
            <person name="Klenk H.P."/>
        </authorList>
    </citation>
    <scope>NUCLEOTIDE SEQUENCE [LARGE SCALE GENOMIC DNA]</scope>
    <source>
        <strain evidence="5">DSM 44728 / CIP 108903 / NRRL B-16338 / NBRC 102104 / LLR-40K-21</strain>
    </source>
</reference>
<dbReference type="eggNOG" id="COG0739">
    <property type="taxonomic scope" value="Bacteria"/>
</dbReference>
<name>D3Q4W7_STANL</name>
<dbReference type="GO" id="GO:0004222">
    <property type="term" value="F:metalloendopeptidase activity"/>
    <property type="evidence" value="ECO:0007669"/>
    <property type="project" value="TreeGrafter"/>
</dbReference>
<dbReference type="PANTHER" id="PTHR21666">
    <property type="entry name" value="PEPTIDASE-RELATED"/>
    <property type="match status" value="1"/>
</dbReference>
<sequence length="231" mass="24074">MDTPHPKKPSRYLGRHRHPFLTRTVFAALATATVLGTGLTAASAAPPHDDAPAVAEESTDAKPESDPSIEPEPTPSEEDSSSAKPEETKDKPKANDAEKQQPSWVVPSADGISDVFGPRGWRGGEMHNGLDFAAEEGDENFAAADGTVVQAGSNGGYGLSVTIDHGNGVETLYGHHSQLSVQVGDKVSAGDVIGLAGSTGDITGPHLHFEVHVDGEPVDPAAYLEKKGVEL</sequence>
<dbReference type="InterPro" id="IPR050570">
    <property type="entry name" value="Cell_wall_metabolism_enzyme"/>
</dbReference>
<evidence type="ECO:0000256" key="2">
    <source>
        <dbReference type="SAM" id="MobiDB-lite"/>
    </source>
</evidence>
<dbReference type="SUPFAM" id="SSF51261">
    <property type="entry name" value="Duplicated hybrid motif"/>
    <property type="match status" value="1"/>
</dbReference>
<feature type="domain" description="M23ase beta-sheet core" evidence="3">
    <location>
        <begin position="126"/>
        <end position="220"/>
    </location>
</feature>
<dbReference type="Gene3D" id="2.70.70.10">
    <property type="entry name" value="Glucose Permease (Domain IIA)"/>
    <property type="match status" value="1"/>
</dbReference>
<dbReference type="RefSeq" id="WP_013017718.1">
    <property type="nucleotide sequence ID" value="NC_013947.1"/>
</dbReference>